<dbReference type="AlphaFoldDB" id="A0A0R1LMQ8"/>
<dbReference type="Pfam" id="PF13520">
    <property type="entry name" value="AA_permease_2"/>
    <property type="match status" value="1"/>
</dbReference>
<feature type="transmembrane region" description="Helical" evidence="5">
    <location>
        <begin position="388"/>
        <end position="408"/>
    </location>
</feature>
<dbReference type="PANTHER" id="PTHR11785:SF512">
    <property type="entry name" value="SOBREMESA, ISOFORM B"/>
    <property type="match status" value="1"/>
</dbReference>
<evidence type="ECO:0000256" key="4">
    <source>
        <dbReference type="ARBA" id="ARBA00023136"/>
    </source>
</evidence>
<dbReference type="OrthoDB" id="3181223at2"/>
<sequence>MSEPHLKREIGLFTALSTVMGTVIGGGVFFKVASVVEVTGSASMTLAAWVLGGLLTICAGLSAAELAAAIPRTGGAIKYIEYTYGKLPGFLMGWALMLVYYPANIAALSIIFSTQFLNLFHLSLAWHLPIAIICGLSITLINFMGARVGGALQSIALIFKLIPIAIIVIFGLFSKSEVSVSLLPVTVGAHLNYWTAFSSGLLATMFAYDGWISIGNIAGEMKHPEKDLPRAIVLGLVFITIIYALVNFVFLKSLPISQIAGNQNTASQAAQLIFGPLGGKLVTIGILISVYGAINGYTLTGMRIPFAMASEDALPFSQHLKKISRRTYVPYFAGLVEFGIALIMMFMGSFDTLTDMLVFVMWIFNVMLFIALFILRRREPELKRPYKVPGYPVIPIIAIIGGLFILIVTILTQFGLAITGLILTGIGIPVYYYHQRHTQASSKTK</sequence>
<evidence type="ECO:0000313" key="6">
    <source>
        <dbReference type="EMBL" id="KRK97195.1"/>
    </source>
</evidence>
<organism evidence="6 7">
    <name type="scientific">Secundilactobacillus odoratitofui DSM 19909 = JCM 15043</name>
    <dbReference type="NCBI Taxonomy" id="1423776"/>
    <lineage>
        <taxon>Bacteria</taxon>
        <taxon>Bacillati</taxon>
        <taxon>Bacillota</taxon>
        <taxon>Bacilli</taxon>
        <taxon>Lactobacillales</taxon>
        <taxon>Lactobacillaceae</taxon>
        <taxon>Secundilactobacillus</taxon>
    </lineage>
</organism>
<dbReference type="PIRSF" id="PIRSF006060">
    <property type="entry name" value="AA_transporter"/>
    <property type="match status" value="1"/>
</dbReference>
<feature type="transmembrane region" description="Helical" evidence="5">
    <location>
        <begin position="414"/>
        <end position="433"/>
    </location>
</feature>
<keyword evidence="7" id="KW-1185">Reference proteome</keyword>
<evidence type="ECO:0000256" key="3">
    <source>
        <dbReference type="ARBA" id="ARBA00022989"/>
    </source>
</evidence>
<feature type="transmembrane region" description="Helical" evidence="5">
    <location>
        <begin position="193"/>
        <end position="219"/>
    </location>
</feature>
<comment type="caution">
    <text evidence="6">The sequence shown here is derived from an EMBL/GenBank/DDBJ whole genome shotgun (WGS) entry which is preliminary data.</text>
</comment>
<keyword evidence="3 5" id="KW-1133">Transmembrane helix</keyword>
<feature type="transmembrane region" description="Helical" evidence="5">
    <location>
        <begin position="155"/>
        <end position="173"/>
    </location>
</feature>
<feature type="transmembrane region" description="Helical" evidence="5">
    <location>
        <begin position="328"/>
        <end position="350"/>
    </location>
</feature>
<feature type="transmembrane region" description="Helical" evidence="5">
    <location>
        <begin position="271"/>
        <end position="294"/>
    </location>
</feature>
<accession>A0A0R1LMQ8</accession>
<evidence type="ECO:0000313" key="7">
    <source>
        <dbReference type="Proteomes" id="UP000051160"/>
    </source>
</evidence>
<proteinExistence type="predicted"/>
<feature type="transmembrane region" description="Helical" evidence="5">
    <location>
        <begin position="91"/>
        <end position="112"/>
    </location>
</feature>
<name>A0A0R1LMQ8_9LACO</name>
<gene>
    <name evidence="6" type="ORF">FD04_GL002057</name>
</gene>
<feature type="transmembrane region" description="Helical" evidence="5">
    <location>
        <begin position="231"/>
        <end position="251"/>
    </location>
</feature>
<feature type="transmembrane region" description="Helical" evidence="5">
    <location>
        <begin position="124"/>
        <end position="143"/>
    </location>
</feature>
<dbReference type="GO" id="GO:0016020">
    <property type="term" value="C:membrane"/>
    <property type="evidence" value="ECO:0007669"/>
    <property type="project" value="UniProtKB-SubCell"/>
</dbReference>
<feature type="transmembrane region" description="Helical" evidence="5">
    <location>
        <begin position="356"/>
        <end position="376"/>
    </location>
</feature>
<keyword evidence="2 5" id="KW-0812">Transmembrane</keyword>
<dbReference type="InterPro" id="IPR050598">
    <property type="entry name" value="AminoAcid_Transporter"/>
</dbReference>
<evidence type="ECO:0000256" key="5">
    <source>
        <dbReference type="SAM" id="Phobius"/>
    </source>
</evidence>
<dbReference type="Proteomes" id="UP000051160">
    <property type="component" value="Unassembled WGS sequence"/>
</dbReference>
<dbReference type="Gene3D" id="1.20.1740.10">
    <property type="entry name" value="Amino acid/polyamine transporter I"/>
    <property type="match status" value="1"/>
</dbReference>
<feature type="transmembrane region" description="Helical" evidence="5">
    <location>
        <begin position="46"/>
        <end position="70"/>
    </location>
</feature>
<reference evidence="6 7" key="1">
    <citation type="journal article" date="2015" name="Genome Announc.">
        <title>Expanding the biotechnology potential of lactobacilli through comparative genomics of 213 strains and associated genera.</title>
        <authorList>
            <person name="Sun Z."/>
            <person name="Harris H.M."/>
            <person name="McCann A."/>
            <person name="Guo C."/>
            <person name="Argimon S."/>
            <person name="Zhang W."/>
            <person name="Yang X."/>
            <person name="Jeffery I.B."/>
            <person name="Cooney J.C."/>
            <person name="Kagawa T.F."/>
            <person name="Liu W."/>
            <person name="Song Y."/>
            <person name="Salvetti E."/>
            <person name="Wrobel A."/>
            <person name="Rasinkangas P."/>
            <person name="Parkhill J."/>
            <person name="Rea M.C."/>
            <person name="O'Sullivan O."/>
            <person name="Ritari J."/>
            <person name="Douillard F.P."/>
            <person name="Paul Ross R."/>
            <person name="Yang R."/>
            <person name="Briner A.E."/>
            <person name="Felis G.E."/>
            <person name="de Vos W.M."/>
            <person name="Barrangou R."/>
            <person name="Klaenhammer T.R."/>
            <person name="Caufield P.W."/>
            <person name="Cui Y."/>
            <person name="Zhang H."/>
            <person name="O'Toole P.W."/>
        </authorList>
    </citation>
    <scope>NUCLEOTIDE SEQUENCE [LARGE SCALE GENOMIC DNA]</scope>
    <source>
        <strain evidence="6 7">DSM 19909</strain>
    </source>
</reference>
<dbReference type="PATRIC" id="fig|1423776.4.peg.2084"/>
<protein>
    <submittedName>
        <fullName evidence="6">Amino acid transporter</fullName>
    </submittedName>
</protein>
<evidence type="ECO:0000256" key="2">
    <source>
        <dbReference type="ARBA" id="ARBA00022692"/>
    </source>
</evidence>
<dbReference type="RefSeq" id="WP_056948979.1">
    <property type="nucleotide sequence ID" value="NZ_AZEE01000030.1"/>
</dbReference>
<feature type="transmembrane region" description="Helical" evidence="5">
    <location>
        <begin position="12"/>
        <end position="34"/>
    </location>
</feature>
<dbReference type="PANTHER" id="PTHR11785">
    <property type="entry name" value="AMINO ACID TRANSPORTER"/>
    <property type="match status" value="1"/>
</dbReference>
<keyword evidence="4 5" id="KW-0472">Membrane</keyword>
<dbReference type="InterPro" id="IPR002293">
    <property type="entry name" value="AA/rel_permease1"/>
</dbReference>
<dbReference type="FunFam" id="1.20.1740.10:FF:000051">
    <property type="entry name" value="Amino acid permease"/>
    <property type="match status" value="1"/>
</dbReference>
<dbReference type="GO" id="GO:0015179">
    <property type="term" value="F:L-amino acid transmembrane transporter activity"/>
    <property type="evidence" value="ECO:0007669"/>
    <property type="project" value="TreeGrafter"/>
</dbReference>
<evidence type="ECO:0000256" key="1">
    <source>
        <dbReference type="ARBA" id="ARBA00004141"/>
    </source>
</evidence>
<dbReference type="EMBL" id="AZEE01000030">
    <property type="protein sequence ID" value="KRK97195.1"/>
    <property type="molecule type" value="Genomic_DNA"/>
</dbReference>
<comment type="subcellular location">
    <subcellularLocation>
        <location evidence="1">Membrane</location>
        <topology evidence="1">Multi-pass membrane protein</topology>
    </subcellularLocation>
</comment>